<name>A0A1F5SQJ9_9BACT</name>
<accession>A0A1F5SQJ9</accession>
<sequence>MKKKKMSLPQNNAAQFRHLFWFLNAGKLDVSQDKNLIIHQVLSHGSMDDVRRLFQMYGQPTIRREFKKPKPGLYYPSILNFVQYLLGVKKLDKKKYLKKIYAAPLRNFRR</sequence>
<feature type="domain" description="DUF6922" evidence="1">
    <location>
        <begin position="17"/>
        <end position="65"/>
    </location>
</feature>
<protein>
    <recommendedName>
        <fullName evidence="1">DUF6922 domain-containing protein</fullName>
    </recommendedName>
</protein>
<dbReference type="Proteomes" id="UP000178925">
    <property type="component" value="Unassembled WGS sequence"/>
</dbReference>
<dbReference type="EMBL" id="MFGC01000002">
    <property type="protein sequence ID" value="OGF28998.1"/>
    <property type="molecule type" value="Genomic_DNA"/>
</dbReference>
<dbReference type="AlphaFoldDB" id="A0A1F5SQJ9"/>
<gene>
    <name evidence="2" type="ORF">A2242_03390</name>
</gene>
<proteinExistence type="predicted"/>
<organism evidence="2 3">
    <name type="scientific">Candidatus Falkowbacteria bacterium RIFOXYA2_FULL_47_9</name>
    <dbReference type="NCBI Taxonomy" id="1797995"/>
    <lineage>
        <taxon>Bacteria</taxon>
        <taxon>Candidatus Falkowiibacteriota</taxon>
    </lineage>
</organism>
<dbReference type="InterPro" id="IPR053830">
    <property type="entry name" value="DUF6922"/>
</dbReference>
<evidence type="ECO:0000313" key="2">
    <source>
        <dbReference type="EMBL" id="OGF28998.1"/>
    </source>
</evidence>
<evidence type="ECO:0000313" key="3">
    <source>
        <dbReference type="Proteomes" id="UP000178925"/>
    </source>
</evidence>
<evidence type="ECO:0000259" key="1">
    <source>
        <dbReference type="Pfam" id="PF21956"/>
    </source>
</evidence>
<comment type="caution">
    <text evidence="2">The sequence shown here is derived from an EMBL/GenBank/DDBJ whole genome shotgun (WGS) entry which is preliminary data.</text>
</comment>
<reference evidence="2 3" key="1">
    <citation type="journal article" date="2016" name="Nat. Commun.">
        <title>Thousands of microbial genomes shed light on interconnected biogeochemical processes in an aquifer system.</title>
        <authorList>
            <person name="Anantharaman K."/>
            <person name="Brown C.T."/>
            <person name="Hug L.A."/>
            <person name="Sharon I."/>
            <person name="Castelle C.J."/>
            <person name="Probst A.J."/>
            <person name="Thomas B.C."/>
            <person name="Singh A."/>
            <person name="Wilkins M.J."/>
            <person name="Karaoz U."/>
            <person name="Brodie E.L."/>
            <person name="Williams K.H."/>
            <person name="Hubbard S.S."/>
            <person name="Banfield J.F."/>
        </authorList>
    </citation>
    <scope>NUCLEOTIDE SEQUENCE [LARGE SCALE GENOMIC DNA]</scope>
</reference>
<dbReference type="Pfam" id="PF21956">
    <property type="entry name" value="DUF6922"/>
    <property type="match status" value="1"/>
</dbReference>